<dbReference type="GeneID" id="73348115"/>
<dbReference type="AlphaFoldDB" id="A0A9Q8T3T6"/>
<dbReference type="EMBL" id="CP019479">
    <property type="protein sequence ID" value="UQC88648.1"/>
    <property type="molecule type" value="Genomic_DNA"/>
</dbReference>
<sequence>MELWDGGERQWSEMYVSIVSIGMPHCCLSDQKIKNITIEIYPSQPTQAFSSQPSGIEIITFPRSGLPFHSFLEWKKAHFPSISFPTHPLSVSTYCAFPLNHLLIWSQGSSTPSNSGWARGSILARVAFVFFDFWLSCEEWFGPLTWDALDLEVIHSRLFMDSIDPAFLRDFQTLSKLLNTSGSLENPPSSVTQDPESRRRAIDEGIFVIPWDSPIWQKRRDTFVSLWSLRALE</sequence>
<evidence type="ECO:0000313" key="2">
    <source>
        <dbReference type="Proteomes" id="UP000830671"/>
    </source>
</evidence>
<organism evidence="1 2">
    <name type="scientific">Colletotrichum lupini</name>
    <dbReference type="NCBI Taxonomy" id="145971"/>
    <lineage>
        <taxon>Eukaryota</taxon>
        <taxon>Fungi</taxon>
        <taxon>Dikarya</taxon>
        <taxon>Ascomycota</taxon>
        <taxon>Pezizomycotina</taxon>
        <taxon>Sordariomycetes</taxon>
        <taxon>Hypocreomycetidae</taxon>
        <taxon>Glomerellales</taxon>
        <taxon>Glomerellaceae</taxon>
        <taxon>Colletotrichum</taxon>
        <taxon>Colletotrichum acutatum species complex</taxon>
    </lineage>
</organism>
<reference evidence="1" key="1">
    <citation type="journal article" date="2021" name="Mol. Plant Microbe Interact.">
        <title>Complete Genome Sequence of the Plant-Pathogenic Fungus Colletotrichum lupini.</title>
        <authorList>
            <person name="Baroncelli R."/>
            <person name="Pensec F."/>
            <person name="Da Lio D."/>
            <person name="Boufleur T."/>
            <person name="Vicente I."/>
            <person name="Sarrocco S."/>
            <person name="Picot A."/>
            <person name="Baraldi E."/>
            <person name="Sukno S."/>
            <person name="Thon M."/>
            <person name="Le Floch G."/>
        </authorList>
    </citation>
    <scope>NUCLEOTIDE SEQUENCE</scope>
    <source>
        <strain evidence="1">IMI 504893</strain>
    </source>
</reference>
<protein>
    <submittedName>
        <fullName evidence="1">Uncharacterized protein</fullName>
    </submittedName>
</protein>
<dbReference type="RefSeq" id="XP_049150251.1">
    <property type="nucleotide sequence ID" value="XM_049293105.1"/>
</dbReference>
<accession>A0A9Q8T3T6</accession>
<proteinExistence type="predicted"/>
<keyword evidence="2" id="KW-1185">Reference proteome</keyword>
<evidence type="ECO:0000313" key="1">
    <source>
        <dbReference type="EMBL" id="UQC88648.1"/>
    </source>
</evidence>
<dbReference type="Proteomes" id="UP000830671">
    <property type="component" value="Chromosome 7"/>
</dbReference>
<gene>
    <name evidence="1" type="ORF">CLUP02_14173</name>
</gene>
<dbReference type="KEGG" id="clup:CLUP02_14173"/>
<name>A0A9Q8T3T6_9PEZI</name>